<accession>A0A1S1C4A2</accession>
<dbReference type="Proteomes" id="UP000270834">
    <property type="component" value="Unassembled WGS sequence"/>
</dbReference>
<reference evidence="8" key="10">
    <citation type="submission" date="2023-06" db="EMBL/GenBank/DDBJ databases">
        <authorList>
            <consortium name="Clinical and Environmental Microbiology Branch: Whole genome sequencing antimicrobial resistance pathogens in the healthcare setting"/>
        </authorList>
    </citation>
    <scope>NUCLEOTIDE SEQUENCE</scope>
    <source>
        <strain evidence="8">2021CK-01020</strain>
    </source>
</reference>
<reference evidence="5 11" key="5">
    <citation type="submission" date="2018-07" db="EMBL/GenBank/DDBJ databases">
        <title>Mechanisms of high-level aminoglycoside resistance among Gram-negative pathogens in Brazil.</title>
        <authorList>
            <person name="Ballaben A.S."/>
            <person name="Darini A.L.C."/>
            <person name="Doi Y."/>
        </authorList>
    </citation>
    <scope>NUCLEOTIDE SEQUENCE [LARGE SCALE GENOMIC DNA]</scope>
    <source>
        <strain evidence="5 11">B2-305</strain>
    </source>
</reference>
<protein>
    <submittedName>
        <fullName evidence="7">Uncharacterized protein</fullName>
    </submittedName>
</protein>
<reference evidence="3" key="9">
    <citation type="submission" date="2020-01" db="EMBL/GenBank/DDBJ databases">
        <title>Bacteria Cultured from War Wounds Associated with the Conflict in Eastern Ukraine.</title>
        <authorList>
            <person name="Snesrud E."/>
            <person name="Galac M.R."/>
            <person name="Mc Gann P."/>
            <person name="Valentine K."/>
            <person name="Viacheslav K."/>
        </authorList>
    </citation>
    <scope>NUCLEOTIDE SEQUENCE</scope>
    <source>
        <strain evidence="3">VNMU148</strain>
    </source>
</reference>
<dbReference type="Proteomes" id="UP001297540">
    <property type="component" value="Chromosome"/>
</dbReference>
<evidence type="ECO:0000313" key="13">
    <source>
        <dbReference type="Proteomes" id="UP000284767"/>
    </source>
</evidence>
<evidence type="ECO:0000313" key="2">
    <source>
        <dbReference type="EMBL" id="MUI34103.1"/>
    </source>
</evidence>
<dbReference type="Proteomes" id="UP000253594">
    <property type="component" value="Unassembled WGS sequence"/>
</dbReference>
<dbReference type="RefSeq" id="WP_003082401.1">
    <property type="nucleotide sequence ID" value="NZ_AP014622.1"/>
</dbReference>
<evidence type="ECO:0000313" key="12">
    <source>
        <dbReference type="Proteomes" id="UP000270834"/>
    </source>
</evidence>
<name>A0A072ZLB0_PSEAI</name>
<evidence type="ECO:0000313" key="8">
    <source>
        <dbReference type="EMBL" id="WOS75756.1"/>
    </source>
</evidence>
<dbReference type="AlphaFoldDB" id="A0A072ZLB0"/>
<evidence type="ECO:0000313" key="4">
    <source>
        <dbReference type="EMBL" id="OTI63988.1"/>
    </source>
</evidence>
<dbReference type="EMBL" id="WOAD01000001">
    <property type="protein sequence ID" value="MUI34103.1"/>
    <property type="molecule type" value="Genomic_DNA"/>
</dbReference>
<evidence type="ECO:0000313" key="11">
    <source>
        <dbReference type="Proteomes" id="UP000253594"/>
    </source>
</evidence>
<evidence type="ECO:0000313" key="3">
    <source>
        <dbReference type="EMBL" id="MZZ11765.1"/>
    </source>
</evidence>
<evidence type="ECO:0000313" key="9">
    <source>
        <dbReference type="Proteomes" id="UP000045039"/>
    </source>
</evidence>
<sequence length="106" mass="10941">MKNQVNALAVLSVGEIEQVSGAGTFLGDAIINGVYAANSFLNSPLFSSIGNAASAIGLNRTHELVDLLAFQVPSVAAITVGKILGGTDNHNVPLHYNKESGEGLYS</sequence>
<dbReference type="EMBL" id="CP136986">
    <property type="protein sequence ID" value="WOS75756.1"/>
    <property type="molecule type" value="Genomic_DNA"/>
</dbReference>
<evidence type="ECO:0000313" key="14">
    <source>
        <dbReference type="Proteomes" id="UP000433532"/>
    </source>
</evidence>
<reference evidence="6 12" key="6">
    <citation type="submission" date="2018-08" db="EMBL/GenBank/DDBJ databases">
        <title>Recombination of ecologically and evolutionarily significant loci maintains genetic cohesion in the Pseudomonas syringae species complex.</title>
        <authorList>
            <person name="Dillon M."/>
            <person name="Thakur S."/>
            <person name="Almeida R.N.D."/>
            <person name="Weir B.S."/>
            <person name="Guttman D.S."/>
        </authorList>
    </citation>
    <scope>NUCLEOTIDE SEQUENCE [LARGE SCALE GENOMIC DNA]</scope>
    <source>
        <strain evidence="6 12">ICMP 7846</strain>
    </source>
</reference>
<reference evidence="7 13" key="7">
    <citation type="submission" date="2019-01" db="EMBL/GenBank/DDBJ databases">
        <title>The Pseudomonas aeruginosa pan-genome provides new insights on its population structure, horizontal gene transfer and pathogenicity.</title>
        <authorList>
            <person name="Freschi L."/>
            <person name="Vincent A.T."/>
            <person name="Jeukens J."/>
            <person name="Emond-Rheault J.-G."/>
            <person name="Kukavica-Ibrulj I."/>
            <person name="Dupont M.-J."/>
            <person name="Charette S.J."/>
            <person name="Boyle B."/>
            <person name="Levesque R.C."/>
        </authorList>
    </citation>
    <scope>NUCLEOTIDE SEQUENCE [LARGE SCALE GENOMIC DNA]</scope>
    <source>
        <strain evidence="7 13">PA-W36</strain>
    </source>
</reference>
<dbReference type="EMBL" id="CVVU01000258">
    <property type="protein sequence ID" value="CRP97394.1"/>
    <property type="molecule type" value="Genomic_DNA"/>
</dbReference>
<gene>
    <name evidence="6" type="ORF">ALP65_00299</name>
    <name evidence="4" type="ORF">CAZ10_07155</name>
    <name evidence="5" type="ORF">DT376_21585</name>
    <name evidence="2" type="ORF">GNQ48_03725</name>
    <name evidence="3" type="ORF">GUL26_05875</name>
    <name evidence="7" type="ORF">IPC1295_19655</name>
    <name evidence="8" type="ORF">L4V69_24990</name>
    <name evidence="1" type="ORF">PAERUG_P19_London_7_VIM_2_05_10_06214</name>
</gene>
<evidence type="ECO:0000313" key="6">
    <source>
        <dbReference type="EMBL" id="RMS55901.1"/>
    </source>
</evidence>
<reference evidence="7 13" key="4">
    <citation type="submission" date="2017-08" db="EMBL/GenBank/DDBJ databases">
        <authorList>
            <person name="Feschi L."/>
            <person name="Jeukens J."/>
            <person name="Emond-Rheault J.-G."/>
            <person name="Kukavica-Ibrulj I."/>
            <person name="Boyle B."/>
            <person name="Levesque R.C."/>
        </authorList>
    </citation>
    <scope>NUCLEOTIDE SEQUENCE [LARGE SCALE GENOMIC DNA]</scope>
    <source>
        <strain evidence="7 13">PA-W36</strain>
    </source>
</reference>
<dbReference type="KEGG" id="paeb:NCGM1900_1425"/>
<dbReference type="EMBL" id="NFFZ01000003">
    <property type="protein sequence ID" value="OTI63988.1"/>
    <property type="molecule type" value="Genomic_DNA"/>
</dbReference>
<dbReference type="Proteomes" id="UP000433532">
    <property type="component" value="Unassembled WGS sequence"/>
</dbReference>
<evidence type="ECO:0000313" key="1">
    <source>
        <dbReference type="EMBL" id="CRP97394.1"/>
    </source>
</evidence>
<dbReference type="EMBL" id="QORE01000803">
    <property type="protein sequence ID" value="RCI72838.1"/>
    <property type="molecule type" value="Genomic_DNA"/>
</dbReference>
<evidence type="ECO:0000313" key="5">
    <source>
        <dbReference type="EMBL" id="RCI72838.1"/>
    </source>
</evidence>
<dbReference type="Proteomes" id="UP000194857">
    <property type="component" value="Unassembled WGS sequence"/>
</dbReference>
<dbReference type="EMBL" id="WXZT01000003">
    <property type="protein sequence ID" value="MZZ11765.1"/>
    <property type="molecule type" value="Genomic_DNA"/>
</dbReference>
<reference evidence="9" key="1">
    <citation type="submission" date="2015-06" db="EMBL/GenBank/DDBJ databases">
        <authorList>
            <person name="Radhakrishnan Rajesh"/>
            <person name="Underwood Anthony"/>
            <person name="Al-Shahib Ali"/>
        </authorList>
    </citation>
    <scope>NUCLEOTIDE SEQUENCE [LARGE SCALE GENOMIC DNA]</scope>
    <source>
        <strain evidence="9">P19_London_7_VIM_2_05_10</strain>
    </source>
</reference>
<dbReference type="EMBL" id="NSNE01000012">
    <property type="protein sequence ID" value="RPM12110.1"/>
    <property type="molecule type" value="Genomic_DNA"/>
</dbReference>
<reference evidence="8" key="11">
    <citation type="submission" date="2023-10" db="EMBL/GenBank/DDBJ databases">
        <title>Pathogen: clinical or host-associated sample.</title>
        <authorList>
            <person name="Hergert J."/>
            <person name="Casey R."/>
            <person name="Wagner J."/>
            <person name="Young E.L."/>
            <person name="Oakeson K.F."/>
        </authorList>
    </citation>
    <scope>NUCLEOTIDE SEQUENCE</scope>
    <source>
        <strain evidence="8">2021CK-01020</strain>
    </source>
</reference>
<organism evidence="7 13">
    <name type="scientific">Pseudomonas aeruginosa</name>
    <dbReference type="NCBI Taxonomy" id="287"/>
    <lineage>
        <taxon>Bacteria</taxon>
        <taxon>Pseudomonadati</taxon>
        <taxon>Pseudomonadota</taxon>
        <taxon>Gammaproteobacteria</taxon>
        <taxon>Pseudomonadales</taxon>
        <taxon>Pseudomonadaceae</taxon>
        <taxon>Pseudomonas</taxon>
    </lineage>
</organism>
<evidence type="ECO:0000313" key="7">
    <source>
        <dbReference type="EMBL" id="RPM12110.1"/>
    </source>
</evidence>
<reference evidence="1" key="2">
    <citation type="submission" date="2015-06" db="EMBL/GenBank/DDBJ databases">
        <authorList>
            <person name="Radhakrishnan R."/>
            <person name="Underwood A."/>
            <person name="Al-Shahib A."/>
        </authorList>
    </citation>
    <scope>NUCLEOTIDE SEQUENCE</scope>
    <source>
        <strain evidence="1">P19_London_7_VIM_2_05_10</strain>
    </source>
</reference>
<dbReference type="EMBL" id="RBSQ01000536">
    <property type="protein sequence ID" value="RMS55901.1"/>
    <property type="molecule type" value="Genomic_DNA"/>
</dbReference>
<reference evidence="4 10" key="3">
    <citation type="submission" date="2017-05" db="EMBL/GenBank/DDBJ databases">
        <authorList>
            <person name="Song R."/>
            <person name="Chenine A.L."/>
            <person name="Ruprecht R.M."/>
        </authorList>
    </citation>
    <scope>NUCLEOTIDE SEQUENCE [LARGE SCALE GENOMIC DNA]</scope>
    <source>
        <strain evidence="4 10">S567_C10_BS</strain>
    </source>
</reference>
<dbReference type="Proteomes" id="UP000045039">
    <property type="component" value="Unassembled WGS sequence"/>
</dbReference>
<proteinExistence type="predicted"/>
<dbReference type="Proteomes" id="UP000284767">
    <property type="component" value="Unassembled WGS sequence"/>
</dbReference>
<accession>A0A072ZLB0</accession>
<reference evidence="2 14" key="8">
    <citation type="submission" date="2019-11" db="EMBL/GenBank/DDBJ databases">
        <title>Genomes of ocular Pseudomonas aeruginosa isolates.</title>
        <authorList>
            <person name="Khan M."/>
            <person name="Rice S.A."/>
            <person name="Willcox M.D.P."/>
            <person name="Stapleton F."/>
        </authorList>
    </citation>
    <scope>NUCLEOTIDE SEQUENCE [LARGE SCALE GENOMIC DNA]</scope>
    <source>
        <strain evidence="2 14">PA221</strain>
    </source>
</reference>
<dbReference type="Proteomes" id="UP000644192">
    <property type="component" value="Unassembled WGS sequence"/>
</dbReference>
<evidence type="ECO:0000313" key="10">
    <source>
        <dbReference type="Proteomes" id="UP000194857"/>
    </source>
</evidence>